<comment type="similarity">
    <text evidence="2">Belongs to the class-I pyridoxal-phosphate-dependent aminotransferase family.</text>
</comment>
<evidence type="ECO:0000256" key="7">
    <source>
        <dbReference type="ARBA" id="ARBA00049185"/>
    </source>
</evidence>
<keyword evidence="4 9" id="KW-0032">Aminotransferase</keyword>
<dbReference type="Proteomes" id="UP000640583">
    <property type="component" value="Unassembled WGS sequence"/>
</dbReference>
<evidence type="ECO:0000259" key="8">
    <source>
        <dbReference type="Pfam" id="PF00155"/>
    </source>
</evidence>
<evidence type="ECO:0000256" key="1">
    <source>
        <dbReference type="ARBA" id="ARBA00001933"/>
    </source>
</evidence>
<sequence>MQARKVLVRGEARNGFKVIPDALRAALNDTTKAVILNALSNPAGVTYSRSEYVSQAAAIAALDGPQDMLRARNETYRARPDMLVQALSDIPGLQVVNPGGAFYLYLDCGDLLGKTHPKAGKLNTSFDIVKALLEHHGLAVVHGAAFSHDPAFRISYAASDKTLEKAAGILHDFTASLT</sequence>
<comment type="catalytic activity">
    <reaction evidence="7">
        <text>L-aspartate + 2-oxoglutarate = oxaloacetate + L-glutamate</text>
        <dbReference type="Rhea" id="RHEA:21824"/>
        <dbReference type="ChEBI" id="CHEBI:16452"/>
        <dbReference type="ChEBI" id="CHEBI:16810"/>
        <dbReference type="ChEBI" id="CHEBI:29985"/>
        <dbReference type="ChEBI" id="CHEBI:29991"/>
        <dbReference type="EC" id="2.6.1.1"/>
    </reaction>
</comment>
<protein>
    <recommendedName>
        <fullName evidence="3">aspartate transaminase</fullName>
        <ecNumber evidence="3">2.6.1.1</ecNumber>
    </recommendedName>
</protein>
<accession>A0A8J7LLI6</accession>
<dbReference type="EMBL" id="JADCKQ010000010">
    <property type="protein sequence ID" value="MBI1494649.1"/>
    <property type="molecule type" value="Genomic_DNA"/>
</dbReference>
<organism evidence="9 10">
    <name type="scientific">Halocynthiibacter styelae</name>
    <dbReference type="NCBI Taxonomy" id="2761955"/>
    <lineage>
        <taxon>Bacteria</taxon>
        <taxon>Pseudomonadati</taxon>
        <taxon>Pseudomonadota</taxon>
        <taxon>Alphaproteobacteria</taxon>
        <taxon>Rhodobacterales</taxon>
        <taxon>Paracoccaceae</taxon>
        <taxon>Halocynthiibacter</taxon>
    </lineage>
</organism>
<dbReference type="Pfam" id="PF00155">
    <property type="entry name" value="Aminotran_1_2"/>
    <property type="match status" value="1"/>
</dbReference>
<dbReference type="Gene3D" id="3.40.640.10">
    <property type="entry name" value="Type I PLP-dependent aspartate aminotransferase-like (Major domain)"/>
    <property type="match status" value="2"/>
</dbReference>
<dbReference type="EC" id="2.6.1.1" evidence="3"/>
<dbReference type="GO" id="GO:0030170">
    <property type="term" value="F:pyridoxal phosphate binding"/>
    <property type="evidence" value="ECO:0007669"/>
    <property type="project" value="InterPro"/>
</dbReference>
<dbReference type="InterPro" id="IPR015424">
    <property type="entry name" value="PyrdxlP-dep_Trfase"/>
</dbReference>
<dbReference type="GO" id="GO:0006520">
    <property type="term" value="P:amino acid metabolic process"/>
    <property type="evidence" value="ECO:0007669"/>
    <property type="project" value="InterPro"/>
</dbReference>
<reference evidence="9" key="1">
    <citation type="submission" date="2020-10" db="EMBL/GenBank/DDBJ databases">
        <title>Paenihalocynthiibacter styelae gen. nov., sp. nov., isolated from stalked sea squirt Styela clava.</title>
        <authorList>
            <person name="Kim Y.-O."/>
            <person name="Yoon J.-H."/>
        </authorList>
    </citation>
    <scope>NUCLEOTIDE SEQUENCE</scope>
    <source>
        <strain evidence="9">MYP1-1</strain>
    </source>
</reference>
<evidence type="ECO:0000313" key="10">
    <source>
        <dbReference type="Proteomes" id="UP000640583"/>
    </source>
</evidence>
<evidence type="ECO:0000256" key="2">
    <source>
        <dbReference type="ARBA" id="ARBA00007441"/>
    </source>
</evidence>
<dbReference type="GO" id="GO:0004069">
    <property type="term" value="F:L-aspartate:2-oxoglutarate aminotransferase activity"/>
    <property type="evidence" value="ECO:0007669"/>
    <property type="project" value="UniProtKB-EC"/>
</dbReference>
<evidence type="ECO:0000256" key="3">
    <source>
        <dbReference type="ARBA" id="ARBA00012753"/>
    </source>
</evidence>
<dbReference type="PANTHER" id="PTHR46383">
    <property type="entry name" value="ASPARTATE AMINOTRANSFERASE"/>
    <property type="match status" value="1"/>
</dbReference>
<proteinExistence type="inferred from homology"/>
<gene>
    <name evidence="9" type="ORF">H1D41_13465</name>
</gene>
<dbReference type="InterPro" id="IPR004839">
    <property type="entry name" value="Aminotransferase_I/II_large"/>
</dbReference>
<evidence type="ECO:0000313" key="9">
    <source>
        <dbReference type="EMBL" id="MBI1494649.1"/>
    </source>
</evidence>
<dbReference type="RefSeq" id="WP_228849395.1">
    <property type="nucleotide sequence ID" value="NZ_JADCKQ010000010.1"/>
</dbReference>
<evidence type="ECO:0000256" key="5">
    <source>
        <dbReference type="ARBA" id="ARBA00022679"/>
    </source>
</evidence>
<dbReference type="Gene3D" id="3.90.1150.10">
    <property type="entry name" value="Aspartate Aminotransferase, domain 1"/>
    <property type="match status" value="1"/>
</dbReference>
<keyword evidence="10" id="KW-1185">Reference proteome</keyword>
<dbReference type="PANTHER" id="PTHR46383:SF1">
    <property type="entry name" value="ASPARTATE AMINOTRANSFERASE"/>
    <property type="match status" value="1"/>
</dbReference>
<keyword evidence="6" id="KW-0663">Pyridoxal phosphate</keyword>
<dbReference type="AlphaFoldDB" id="A0A8J7LLI6"/>
<keyword evidence="5" id="KW-0808">Transferase</keyword>
<evidence type="ECO:0000256" key="6">
    <source>
        <dbReference type="ARBA" id="ARBA00022898"/>
    </source>
</evidence>
<comment type="caution">
    <text evidence="9">The sequence shown here is derived from an EMBL/GenBank/DDBJ whole genome shotgun (WGS) entry which is preliminary data.</text>
</comment>
<evidence type="ECO:0000256" key="4">
    <source>
        <dbReference type="ARBA" id="ARBA00022576"/>
    </source>
</evidence>
<comment type="cofactor">
    <cofactor evidence="1">
        <name>pyridoxal 5'-phosphate</name>
        <dbReference type="ChEBI" id="CHEBI:597326"/>
    </cofactor>
</comment>
<feature type="domain" description="Aminotransferase class I/classII large" evidence="8">
    <location>
        <begin position="53"/>
        <end position="168"/>
    </location>
</feature>
<dbReference type="SUPFAM" id="SSF53383">
    <property type="entry name" value="PLP-dependent transferases"/>
    <property type="match status" value="2"/>
</dbReference>
<dbReference type="InterPro" id="IPR015422">
    <property type="entry name" value="PyrdxlP-dep_Trfase_small"/>
</dbReference>
<name>A0A8J7LLI6_9RHOB</name>
<dbReference type="InterPro" id="IPR050596">
    <property type="entry name" value="AspAT/PAT-like"/>
</dbReference>
<dbReference type="InterPro" id="IPR015421">
    <property type="entry name" value="PyrdxlP-dep_Trfase_major"/>
</dbReference>